<reference evidence="3 4" key="1">
    <citation type="journal article" date="2021" name="Sci. Rep.">
        <title>The genome of the diatom Chaetoceros tenuissimus carries an ancient integrated fragment of an extant virus.</title>
        <authorList>
            <person name="Hongo Y."/>
            <person name="Kimura K."/>
            <person name="Takaki Y."/>
            <person name="Yoshida Y."/>
            <person name="Baba S."/>
            <person name="Kobayashi G."/>
            <person name="Nagasaki K."/>
            <person name="Hano T."/>
            <person name="Tomaru Y."/>
        </authorList>
    </citation>
    <scope>NUCLEOTIDE SEQUENCE [LARGE SCALE GENOMIC DNA]</scope>
    <source>
        <strain evidence="3 4">NIES-3715</strain>
    </source>
</reference>
<organism evidence="3 4">
    <name type="scientific">Chaetoceros tenuissimus</name>
    <dbReference type="NCBI Taxonomy" id="426638"/>
    <lineage>
        <taxon>Eukaryota</taxon>
        <taxon>Sar</taxon>
        <taxon>Stramenopiles</taxon>
        <taxon>Ochrophyta</taxon>
        <taxon>Bacillariophyta</taxon>
        <taxon>Coscinodiscophyceae</taxon>
        <taxon>Chaetocerotophycidae</taxon>
        <taxon>Chaetocerotales</taxon>
        <taxon>Chaetocerotaceae</taxon>
        <taxon>Chaetoceros</taxon>
    </lineage>
</organism>
<dbReference type="EMBL" id="BLLK01000051">
    <property type="protein sequence ID" value="GFH56063.1"/>
    <property type="molecule type" value="Genomic_DNA"/>
</dbReference>
<evidence type="ECO:0000313" key="4">
    <source>
        <dbReference type="Proteomes" id="UP001054902"/>
    </source>
</evidence>
<dbReference type="InterPro" id="IPR016024">
    <property type="entry name" value="ARM-type_fold"/>
</dbReference>
<accession>A0AAD3D1H6</accession>
<evidence type="ECO:0000256" key="1">
    <source>
        <dbReference type="SAM" id="Coils"/>
    </source>
</evidence>
<comment type="caution">
    <text evidence="3">The sequence shown here is derived from an EMBL/GenBank/DDBJ whole genome shotgun (WGS) entry which is preliminary data.</text>
</comment>
<evidence type="ECO:0000259" key="2">
    <source>
        <dbReference type="Pfam" id="PF12530"/>
    </source>
</evidence>
<dbReference type="AlphaFoldDB" id="A0AAD3D1H6"/>
<dbReference type="InterPro" id="IPR022542">
    <property type="entry name" value="FOCAD/RST1_DUF3730"/>
</dbReference>
<keyword evidence="4" id="KW-1185">Reference proteome</keyword>
<gene>
    <name evidence="3" type="ORF">CTEN210_12539</name>
</gene>
<keyword evidence="1" id="KW-0175">Coiled coil</keyword>
<feature type="coiled-coil region" evidence="1">
    <location>
        <begin position="1"/>
        <end position="28"/>
    </location>
</feature>
<protein>
    <recommendedName>
        <fullName evidence="2">DUF3730 domain-containing protein</fullName>
    </recommendedName>
</protein>
<dbReference type="Pfam" id="PF12530">
    <property type="entry name" value="DUF3730"/>
    <property type="match status" value="1"/>
</dbReference>
<proteinExistence type="predicted"/>
<evidence type="ECO:0000313" key="3">
    <source>
        <dbReference type="EMBL" id="GFH56063.1"/>
    </source>
</evidence>
<dbReference type="Proteomes" id="UP001054902">
    <property type="component" value="Unassembled WGS sequence"/>
</dbReference>
<feature type="domain" description="DUF3730" evidence="2">
    <location>
        <begin position="531"/>
        <end position="712"/>
    </location>
</feature>
<name>A0AAD3D1H6_9STRA</name>
<dbReference type="SUPFAM" id="SSF48371">
    <property type="entry name" value="ARM repeat"/>
    <property type="match status" value="1"/>
</dbReference>
<sequence>MGKAKDVLEQQKQKLKALTARIQKAKKDSNIVPVDEATLATGKKIAHEYVSYYLHLDSIPLENRDKLYDRQLDEWREQGYAIFKIIGTNAVTSSAVAVGFFQEVAKDARLFERIEKGHSLETFMFWWLQVINDCEDAGYLTVLSTCIRNYVLYAQRVACVQNKAKRFEKLSSLDDSLDSFHLAKLYQKLLMPTSKQGLVEQCVQIAFQAEQGNIILHMVSSLYNQVMNDYLSTNDADREILFQKMQSLVMLESRQFAMRTTSNDIWEIVDWIIMVCNSYFDTRMTPSRLITGFEFVKQLNEVVLLAMVSRKDTTCISSRIRNLIQLMVHKALPLCTDPLDNTVTVPSISPILQQVLSILSLFSSKCEGEGLFCEVSILFDLAMICLSLQADTDAELMLKLISITATSSISSYDSAELLAAHSILYVLERIFQAYSNVGDISNTLNVIQGSFSNDNNHDDLTQLLQSKREKKEEREVLLSQCEKLLTGLSLICATFEATKSIPINHYSNLGQHVEQYPHLGRRALPVLVGVLERSIAYSSTEVLLSMLKFLCSITHDPSCAHEVWSILSSLTSSNVPIKIQSMVIRLYPILCSTNHRLYARICESLGRYIIHPNITLKIAASASLCDLAKEDLIRDVSEIIGWVQGFLVDEECLLSYYAIRTLHYLIEAEELDFSMVIKVLSKKLVSVDDVDQILTLEGIVIEALVQLMGLGEAADSSSSDEEESDDDSEIVISQQEQSSIDGLLGLAKIFSEAIGNGKAVSSFDKCTMVRVLDFIYISLGKYSFDKFGVTNEMVRGETGEIEEYNVLKDITKLGFTAIERCPRDNNIELISSYSILMRKLVTFEEDSLGPSLWSSKSRVISKPSNLKEALDTLPTSREDTATSFFMSELGSGTIEKITVALECLLVLSLPSQFAGLIGLAATKECLEERDFSTALLNTLVAQLQIERRAAEERRHFLNLSSEFSKISEYASILENIE</sequence>